<accession>A0A1D9LBH8</accession>
<dbReference type="Gene3D" id="3.90.470.20">
    <property type="entry name" value="4'-phosphopantetheinyl transferase domain"/>
    <property type="match status" value="1"/>
</dbReference>
<dbReference type="GO" id="GO:0000287">
    <property type="term" value="F:magnesium ion binding"/>
    <property type="evidence" value="ECO:0007669"/>
    <property type="project" value="UniProtKB-UniRule"/>
</dbReference>
<evidence type="ECO:0000256" key="5">
    <source>
        <dbReference type="ARBA" id="ARBA00022842"/>
    </source>
</evidence>
<comment type="similarity">
    <text evidence="8">Belongs to the P-Pant transferase superfamily. AcpS family.</text>
</comment>
<dbReference type="NCBIfam" id="TIGR00556">
    <property type="entry name" value="pantethn_trn"/>
    <property type="match status" value="1"/>
</dbReference>
<reference evidence="10 11" key="1">
    <citation type="submission" date="2016-10" db="EMBL/GenBank/DDBJ databases">
        <title>Chromobacterium muskegensis sp. nov., an insecticidal bacterium isolated from Sphagnum bogs.</title>
        <authorList>
            <person name="Sparks M.E."/>
            <person name="Blackburn M.B."/>
            <person name="Gundersen-Rindal D.E."/>
            <person name="Mitchell A."/>
            <person name="Farrar R."/>
            <person name="Kuhar D."/>
        </authorList>
    </citation>
    <scope>NUCLEOTIDE SEQUENCE [LARGE SCALE GENOMIC DNA]</scope>
    <source>
        <strain evidence="10 11">21-1</strain>
    </source>
</reference>
<dbReference type="STRING" id="1108595.BKX93_00600"/>
<dbReference type="EC" id="2.7.8.7" evidence="8"/>
<feature type="binding site" evidence="8">
    <location>
        <position position="57"/>
    </location>
    <ligand>
        <name>Mg(2+)</name>
        <dbReference type="ChEBI" id="CHEBI:18420"/>
    </ligand>
</feature>
<feature type="binding site" evidence="8">
    <location>
        <position position="8"/>
    </location>
    <ligand>
        <name>Mg(2+)</name>
        <dbReference type="ChEBI" id="CHEBI:18420"/>
    </ligand>
</feature>
<keyword evidence="6 8" id="KW-0443">Lipid metabolism</keyword>
<evidence type="ECO:0000259" key="9">
    <source>
        <dbReference type="Pfam" id="PF01648"/>
    </source>
</evidence>
<evidence type="ECO:0000256" key="2">
    <source>
        <dbReference type="ARBA" id="ARBA00022679"/>
    </source>
</evidence>
<proteinExistence type="inferred from homology"/>
<keyword evidence="5 8" id="KW-0460">Magnesium</keyword>
<keyword evidence="8" id="KW-0963">Cytoplasm</keyword>
<evidence type="ECO:0000256" key="6">
    <source>
        <dbReference type="ARBA" id="ARBA00023098"/>
    </source>
</evidence>
<feature type="domain" description="4'-phosphopantetheinyl transferase" evidence="9">
    <location>
        <begin position="4"/>
        <end position="96"/>
    </location>
</feature>
<dbReference type="GO" id="GO:0006633">
    <property type="term" value="P:fatty acid biosynthetic process"/>
    <property type="evidence" value="ECO:0007669"/>
    <property type="project" value="UniProtKB-UniRule"/>
</dbReference>
<dbReference type="GeneID" id="68839724"/>
<comment type="cofactor">
    <cofactor evidence="8">
        <name>Mg(2+)</name>
        <dbReference type="ChEBI" id="CHEBI:18420"/>
    </cofactor>
</comment>
<dbReference type="EMBL" id="CP017707">
    <property type="protein sequence ID" value="AOZ48636.1"/>
    <property type="molecule type" value="Genomic_DNA"/>
</dbReference>
<dbReference type="KEGG" id="cvc:BKX93_00600"/>
<dbReference type="SUPFAM" id="SSF56214">
    <property type="entry name" value="4'-phosphopantetheinyl transferase"/>
    <property type="match status" value="1"/>
</dbReference>
<evidence type="ECO:0000313" key="11">
    <source>
        <dbReference type="Proteomes" id="UP000178776"/>
    </source>
</evidence>
<dbReference type="RefSeq" id="WP_046156340.1">
    <property type="nucleotide sequence ID" value="NZ_CP017707.1"/>
</dbReference>
<evidence type="ECO:0000256" key="3">
    <source>
        <dbReference type="ARBA" id="ARBA00022723"/>
    </source>
</evidence>
<sequence length="125" mass="13298">MIYGIGTDLVEIARMEAWCRRWGDKAGRRLLTAAEQAEFAAHAEPARFLAKRFAAKEAFAKALGTGVVAPALLTAIGVAHDSLGKPLLALSDELAAFVAARGVARMHLSISDERGHALAFVVLES</sequence>
<evidence type="ECO:0000256" key="8">
    <source>
        <dbReference type="HAMAP-Rule" id="MF_00101"/>
    </source>
</evidence>
<dbReference type="GO" id="GO:0008897">
    <property type="term" value="F:holo-[acyl-carrier-protein] synthase activity"/>
    <property type="evidence" value="ECO:0007669"/>
    <property type="project" value="UniProtKB-UniRule"/>
</dbReference>
<name>A0A1D9LBH8_9NEIS</name>
<gene>
    <name evidence="8" type="primary">acpS</name>
    <name evidence="10" type="ORF">BKX93_00600</name>
</gene>
<keyword evidence="7 8" id="KW-0275">Fatty acid biosynthesis</keyword>
<dbReference type="HAMAP" id="MF_00101">
    <property type="entry name" value="AcpS"/>
    <property type="match status" value="1"/>
</dbReference>
<keyword evidence="2 8" id="KW-0808">Transferase</keyword>
<dbReference type="Pfam" id="PF01648">
    <property type="entry name" value="ACPS"/>
    <property type="match status" value="1"/>
</dbReference>
<evidence type="ECO:0000256" key="4">
    <source>
        <dbReference type="ARBA" id="ARBA00022832"/>
    </source>
</evidence>
<dbReference type="InterPro" id="IPR002582">
    <property type="entry name" value="ACPS"/>
</dbReference>
<dbReference type="Proteomes" id="UP000178776">
    <property type="component" value="Chromosome"/>
</dbReference>
<evidence type="ECO:0000256" key="1">
    <source>
        <dbReference type="ARBA" id="ARBA00022516"/>
    </source>
</evidence>
<evidence type="ECO:0000313" key="10">
    <source>
        <dbReference type="EMBL" id="AOZ48636.1"/>
    </source>
</evidence>
<comment type="subcellular location">
    <subcellularLocation>
        <location evidence="8">Cytoplasm</location>
    </subcellularLocation>
</comment>
<keyword evidence="3 8" id="KW-0479">Metal-binding</keyword>
<keyword evidence="4 8" id="KW-0276">Fatty acid metabolism</keyword>
<dbReference type="InterPro" id="IPR037143">
    <property type="entry name" value="4-PPantetheinyl_Trfase_dom_sf"/>
</dbReference>
<comment type="function">
    <text evidence="8">Transfers the 4'-phosphopantetheine moiety from coenzyme A to a Ser of acyl-carrier-protein.</text>
</comment>
<dbReference type="AlphaFoldDB" id="A0A1D9LBH8"/>
<organism evidence="10 11">
    <name type="scientific">Chromobacterium vaccinii</name>
    <dbReference type="NCBI Taxonomy" id="1108595"/>
    <lineage>
        <taxon>Bacteria</taxon>
        <taxon>Pseudomonadati</taxon>
        <taxon>Pseudomonadota</taxon>
        <taxon>Betaproteobacteria</taxon>
        <taxon>Neisseriales</taxon>
        <taxon>Chromobacteriaceae</taxon>
        <taxon>Chromobacterium</taxon>
    </lineage>
</organism>
<keyword evidence="1 8" id="KW-0444">Lipid biosynthesis</keyword>
<comment type="catalytic activity">
    <reaction evidence="8">
        <text>apo-[ACP] + CoA = holo-[ACP] + adenosine 3',5'-bisphosphate + H(+)</text>
        <dbReference type="Rhea" id="RHEA:12068"/>
        <dbReference type="Rhea" id="RHEA-COMP:9685"/>
        <dbReference type="Rhea" id="RHEA-COMP:9690"/>
        <dbReference type="ChEBI" id="CHEBI:15378"/>
        <dbReference type="ChEBI" id="CHEBI:29999"/>
        <dbReference type="ChEBI" id="CHEBI:57287"/>
        <dbReference type="ChEBI" id="CHEBI:58343"/>
        <dbReference type="ChEBI" id="CHEBI:64479"/>
        <dbReference type="EC" id="2.7.8.7"/>
    </reaction>
</comment>
<dbReference type="InterPro" id="IPR008278">
    <property type="entry name" value="4-PPantetheinyl_Trfase_dom"/>
</dbReference>
<dbReference type="InterPro" id="IPR004568">
    <property type="entry name" value="Ppantetheine-prot_Trfase_dom"/>
</dbReference>
<evidence type="ECO:0000256" key="7">
    <source>
        <dbReference type="ARBA" id="ARBA00023160"/>
    </source>
</evidence>
<dbReference type="NCBIfam" id="TIGR00516">
    <property type="entry name" value="acpS"/>
    <property type="match status" value="1"/>
</dbReference>
<dbReference type="GO" id="GO:0005737">
    <property type="term" value="C:cytoplasm"/>
    <property type="evidence" value="ECO:0007669"/>
    <property type="project" value="UniProtKB-SubCell"/>
</dbReference>
<protein>
    <recommendedName>
        <fullName evidence="8">Holo-[acyl-carrier-protein] synthase</fullName>
        <shortName evidence="8">Holo-ACP synthase</shortName>
        <ecNumber evidence="8">2.7.8.7</ecNumber>
    </recommendedName>
    <alternativeName>
        <fullName evidence="8">4'-phosphopantetheinyl transferase AcpS</fullName>
    </alternativeName>
</protein>